<comment type="similarity">
    <text evidence="3 7">Belongs to the peptidase S26 family.</text>
</comment>
<comment type="caution">
    <text evidence="9">The sequence shown here is derived from an EMBL/GenBank/DDBJ whole genome shotgun (WGS) entry which is preliminary data.</text>
</comment>
<keyword evidence="7" id="KW-1133">Transmembrane helix</keyword>
<sequence length="174" mass="20024">MSKKQVNEKFTFKDIIVTVILSVIAFLLISSVIRLTTVMGHSMSQTLYDGEKLIISKIAYNKEDPKYKDVVVIKRSDLNVKYIIKRVIAVEGDTLKIINNKLYINDKLIEENYINEKMQTSDLEIKIPKDKIFVMGDNRNNSIDSRSSIIGLIDQKDIEGKVIFNLSQFKKFKS</sequence>
<dbReference type="GO" id="GO:0005886">
    <property type="term" value="C:plasma membrane"/>
    <property type="evidence" value="ECO:0007669"/>
    <property type="project" value="UniProtKB-SubCell"/>
</dbReference>
<evidence type="ECO:0000256" key="3">
    <source>
        <dbReference type="ARBA" id="ARBA00009370"/>
    </source>
</evidence>
<reference evidence="9" key="1">
    <citation type="journal article" date="2018" name="Genome Biol.">
        <title>SKESA: strategic k-mer extension for scrupulous assemblies.</title>
        <authorList>
            <person name="Souvorov A."/>
            <person name="Agarwala R."/>
            <person name="Lipman D.J."/>
        </authorList>
    </citation>
    <scope>NUCLEOTIDE SEQUENCE</scope>
    <source>
        <strain evidence="9">HN1000</strain>
    </source>
</reference>
<comment type="catalytic activity">
    <reaction evidence="1 7">
        <text>Cleavage of hydrophobic, N-terminal signal or leader sequences from secreted and periplasmic proteins.</text>
        <dbReference type="EC" id="3.4.21.89"/>
    </reaction>
</comment>
<dbReference type="PRINTS" id="PR00727">
    <property type="entry name" value="LEADERPTASE"/>
</dbReference>
<keyword evidence="7" id="KW-0645">Protease</keyword>
<evidence type="ECO:0000313" key="9">
    <source>
        <dbReference type="EMBL" id="HBH1542564.1"/>
    </source>
</evidence>
<comment type="subcellular location">
    <subcellularLocation>
        <location evidence="2">Cell membrane</location>
        <topology evidence="2">Single-pass type II membrane protein</topology>
    </subcellularLocation>
    <subcellularLocation>
        <location evidence="7">Membrane</location>
        <topology evidence="7">Single-pass type II membrane protein</topology>
    </subcellularLocation>
</comment>
<dbReference type="InterPro" id="IPR019758">
    <property type="entry name" value="Pept_S26A_signal_pept_1_CS"/>
</dbReference>
<dbReference type="GO" id="GO:0004252">
    <property type="term" value="F:serine-type endopeptidase activity"/>
    <property type="evidence" value="ECO:0007669"/>
    <property type="project" value="InterPro"/>
</dbReference>
<keyword evidence="7" id="KW-0472">Membrane</keyword>
<dbReference type="PROSITE" id="PS00761">
    <property type="entry name" value="SPASE_I_3"/>
    <property type="match status" value="1"/>
</dbReference>
<evidence type="ECO:0000313" key="10">
    <source>
        <dbReference type="Proteomes" id="UP000878956"/>
    </source>
</evidence>
<evidence type="ECO:0000256" key="6">
    <source>
        <dbReference type="PIRSR" id="PIRSR600223-1"/>
    </source>
</evidence>
<feature type="domain" description="Peptidase S26" evidence="8">
    <location>
        <begin position="16"/>
        <end position="164"/>
    </location>
</feature>
<accession>A0AAN5VPW6</accession>
<dbReference type="Pfam" id="PF10502">
    <property type="entry name" value="Peptidase_S26"/>
    <property type="match status" value="1"/>
</dbReference>
<dbReference type="EC" id="3.4.21.89" evidence="4 7"/>
<proteinExistence type="inferred from homology"/>
<evidence type="ECO:0000256" key="4">
    <source>
        <dbReference type="ARBA" id="ARBA00013208"/>
    </source>
</evidence>
<reference evidence="9" key="2">
    <citation type="submission" date="2021-06" db="EMBL/GenBank/DDBJ databases">
        <authorList>
            <consortium name="NCBI Pathogen Detection Project"/>
        </authorList>
    </citation>
    <scope>NUCLEOTIDE SEQUENCE</scope>
    <source>
        <strain evidence="9">HN1000</strain>
    </source>
</reference>
<dbReference type="GO" id="GO:0009003">
    <property type="term" value="F:signal peptidase activity"/>
    <property type="evidence" value="ECO:0007669"/>
    <property type="project" value="UniProtKB-EC"/>
</dbReference>
<feature type="active site" evidence="6">
    <location>
        <position position="42"/>
    </location>
</feature>
<dbReference type="Gene3D" id="2.10.109.10">
    <property type="entry name" value="Umud Fragment, subunit A"/>
    <property type="match status" value="1"/>
</dbReference>
<dbReference type="InterPro" id="IPR019533">
    <property type="entry name" value="Peptidase_S26"/>
</dbReference>
<dbReference type="Proteomes" id="UP000878956">
    <property type="component" value="Unassembled WGS sequence"/>
</dbReference>
<feature type="active site" evidence="6">
    <location>
        <position position="85"/>
    </location>
</feature>
<keyword evidence="7" id="KW-0812">Transmembrane</keyword>
<name>A0AAN5VPW6_CLODI</name>
<evidence type="ECO:0000256" key="5">
    <source>
        <dbReference type="ARBA" id="ARBA00022801"/>
    </source>
</evidence>
<feature type="transmembrane region" description="Helical" evidence="7">
    <location>
        <begin position="15"/>
        <end position="35"/>
    </location>
</feature>
<dbReference type="InterPro" id="IPR036286">
    <property type="entry name" value="LexA/Signal_pep-like_sf"/>
</dbReference>
<dbReference type="EMBL" id="DAEPXK010000019">
    <property type="protein sequence ID" value="HBH1542564.1"/>
    <property type="molecule type" value="Genomic_DNA"/>
</dbReference>
<evidence type="ECO:0000256" key="7">
    <source>
        <dbReference type="RuleBase" id="RU362042"/>
    </source>
</evidence>
<gene>
    <name evidence="9" type="primary">lepB</name>
    <name evidence="9" type="ORF">KRM00_002050</name>
</gene>
<dbReference type="InterPro" id="IPR000223">
    <property type="entry name" value="Pept_S26A_signal_pept_1"/>
</dbReference>
<evidence type="ECO:0000259" key="8">
    <source>
        <dbReference type="Pfam" id="PF10502"/>
    </source>
</evidence>
<dbReference type="PANTHER" id="PTHR43390">
    <property type="entry name" value="SIGNAL PEPTIDASE I"/>
    <property type="match status" value="1"/>
</dbReference>
<dbReference type="CDD" id="cd06530">
    <property type="entry name" value="S26_SPase_I"/>
    <property type="match status" value="1"/>
</dbReference>
<evidence type="ECO:0000256" key="1">
    <source>
        <dbReference type="ARBA" id="ARBA00000677"/>
    </source>
</evidence>
<dbReference type="GO" id="GO:0006465">
    <property type="term" value="P:signal peptide processing"/>
    <property type="evidence" value="ECO:0007669"/>
    <property type="project" value="InterPro"/>
</dbReference>
<dbReference type="SUPFAM" id="SSF51306">
    <property type="entry name" value="LexA/Signal peptidase"/>
    <property type="match status" value="1"/>
</dbReference>
<dbReference type="AlphaFoldDB" id="A0AAN5VPW6"/>
<evidence type="ECO:0000256" key="2">
    <source>
        <dbReference type="ARBA" id="ARBA00004401"/>
    </source>
</evidence>
<dbReference type="PANTHER" id="PTHR43390:SF1">
    <property type="entry name" value="CHLOROPLAST PROCESSING PEPTIDASE"/>
    <property type="match status" value="1"/>
</dbReference>
<protein>
    <recommendedName>
        <fullName evidence="4 7">Signal peptidase I</fullName>
        <ecNumber evidence="4 7">3.4.21.89</ecNumber>
    </recommendedName>
</protein>
<dbReference type="NCBIfam" id="TIGR02227">
    <property type="entry name" value="sigpep_I_bact"/>
    <property type="match status" value="1"/>
</dbReference>
<dbReference type="RefSeq" id="WP_009899404.1">
    <property type="nucleotide sequence ID" value="NZ_FUQT01000003.1"/>
</dbReference>
<keyword evidence="5 7" id="KW-0378">Hydrolase</keyword>
<organism evidence="9 10">
    <name type="scientific">Clostridioides difficile</name>
    <name type="common">Peptoclostridium difficile</name>
    <dbReference type="NCBI Taxonomy" id="1496"/>
    <lineage>
        <taxon>Bacteria</taxon>
        <taxon>Bacillati</taxon>
        <taxon>Bacillota</taxon>
        <taxon>Clostridia</taxon>
        <taxon>Peptostreptococcales</taxon>
        <taxon>Peptostreptococcaceae</taxon>
        <taxon>Clostridioides</taxon>
    </lineage>
</organism>